<evidence type="ECO:0000259" key="5">
    <source>
        <dbReference type="PROSITE" id="PS50893"/>
    </source>
</evidence>
<evidence type="ECO:0000256" key="2">
    <source>
        <dbReference type="ARBA" id="ARBA00022741"/>
    </source>
</evidence>
<dbReference type="InterPro" id="IPR002808">
    <property type="entry name" value="AdoCbi_amidolase"/>
</dbReference>
<dbReference type="InterPro" id="IPR003439">
    <property type="entry name" value="ABC_transporter-like_ATP-bd"/>
</dbReference>
<feature type="domain" description="ABC transporter" evidence="5">
    <location>
        <begin position="2"/>
        <end position="239"/>
    </location>
</feature>
<reference evidence="6 7" key="1">
    <citation type="submission" date="2023-03" db="EMBL/GenBank/DDBJ databases">
        <title>Bacillus Genome Sequencing.</title>
        <authorList>
            <person name="Dunlap C."/>
        </authorList>
    </citation>
    <scope>NUCLEOTIDE SEQUENCE [LARGE SCALE GENOMIC DNA]</scope>
    <source>
        <strain evidence="6 7">NRS-1717</strain>
    </source>
</reference>
<dbReference type="PANTHER" id="PTHR42794">
    <property type="entry name" value="HEMIN IMPORT ATP-BINDING PROTEIN HMUV"/>
    <property type="match status" value="1"/>
</dbReference>
<keyword evidence="2" id="KW-0547">Nucleotide-binding</keyword>
<dbReference type="PANTHER" id="PTHR42794:SF1">
    <property type="entry name" value="HEMIN IMPORT ATP-BINDING PROTEIN HMUV"/>
    <property type="match status" value="1"/>
</dbReference>
<evidence type="ECO:0000256" key="3">
    <source>
        <dbReference type="ARBA" id="ARBA00022840"/>
    </source>
</evidence>
<dbReference type="InterPro" id="IPR003593">
    <property type="entry name" value="AAA+_ATPase"/>
</dbReference>
<dbReference type="SUPFAM" id="SSF52540">
    <property type="entry name" value="P-loop containing nucleoside triphosphate hydrolases"/>
    <property type="match status" value="1"/>
</dbReference>
<comment type="caution">
    <text evidence="6">The sequence shown here is derived from an EMBL/GenBank/DDBJ whole genome shotgun (WGS) entry which is preliminary data.</text>
</comment>
<dbReference type="Proteomes" id="UP001342826">
    <property type="component" value="Unassembled WGS sequence"/>
</dbReference>
<dbReference type="Pfam" id="PF00005">
    <property type="entry name" value="ABC_tran"/>
    <property type="match status" value="1"/>
</dbReference>
<sequence length="492" mass="55010">MIDVKNISYKIGSKTILENINLSVSKGEFFGILGPNGSGKTTLLKLISGGQAAKEGEVIIDGRNIRMYQTKELAKKLAVLPQLNDAPFSFTVYDAIKLGRYAHQRTLLPAWSKEDEDSVQEAIRLTKIERLKDRFLDELSGGERQLVYLARALVQEAEILLLDEPTNHLDISHQINLLELLKELIEEKNLTVISIFHDLNLASLYCDKVLLLKDGKEVNTDTPRNLFINEKLEEIYDADLQMMEHPAVPKALITFNPSEKKNEQYDDSSIKVEEHSKEWIVLHTDRPYKSLSSAIIGSGFSWSTHFVTRFVDKNYYCDNPTEDMIDTLAGKGIDKNKTIGMMTAACLEDAVFKQFKGNEFQLTVMVTAGVSNAVDISQAFHYYKEEITYPGTINTWIFIEGHLTEAAFMQAAMTATEAKAKALHIEEVRDPRSGTVATGTSTDSIVIAATQTGLHFKYAGTITNIGKSIGMLVYEATVEAIQKNKKRLASLK</sequence>
<dbReference type="PROSITE" id="PS50893">
    <property type="entry name" value="ABC_TRANSPORTER_2"/>
    <property type="match status" value="1"/>
</dbReference>
<dbReference type="SMART" id="SM00382">
    <property type="entry name" value="AAA"/>
    <property type="match status" value="1"/>
</dbReference>
<evidence type="ECO:0000313" key="7">
    <source>
        <dbReference type="Proteomes" id="UP001342826"/>
    </source>
</evidence>
<organism evidence="6 7">
    <name type="scientific">Metabacillus fastidiosus</name>
    <dbReference type="NCBI Taxonomy" id="1458"/>
    <lineage>
        <taxon>Bacteria</taxon>
        <taxon>Bacillati</taxon>
        <taxon>Bacillota</taxon>
        <taxon>Bacilli</taxon>
        <taxon>Bacillales</taxon>
        <taxon>Bacillaceae</taxon>
        <taxon>Metabacillus</taxon>
    </lineage>
</organism>
<protein>
    <submittedName>
        <fullName evidence="6">Adenosylcobinamide amidohydrolase</fullName>
    </submittedName>
</protein>
<dbReference type="Gene3D" id="3.40.50.300">
    <property type="entry name" value="P-loop containing nucleotide triphosphate hydrolases"/>
    <property type="match status" value="1"/>
</dbReference>
<keyword evidence="4" id="KW-1278">Translocase</keyword>
<proteinExistence type="predicted"/>
<gene>
    <name evidence="6" type="ORF">P9271_05360</name>
</gene>
<keyword evidence="3" id="KW-0067">ATP-binding</keyword>
<evidence type="ECO:0000256" key="4">
    <source>
        <dbReference type="ARBA" id="ARBA00022967"/>
    </source>
</evidence>
<name>A0ABU6NWI6_9BACI</name>
<dbReference type="Pfam" id="PF01955">
    <property type="entry name" value="CbiZ"/>
    <property type="match status" value="1"/>
</dbReference>
<dbReference type="CDD" id="cd03214">
    <property type="entry name" value="ABC_Iron-Siderophores_B12_Hemin"/>
    <property type="match status" value="1"/>
</dbReference>
<keyword evidence="1" id="KW-0813">Transport</keyword>
<dbReference type="EMBL" id="JARTFS010000005">
    <property type="protein sequence ID" value="MED4400757.1"/>
    <property type="molecule type" value="Genomic_DNA"/>
</dbReference>
<evidence type="ECO:0000256" key="1">
    <source>
        <dbReference type="ARBA" id="ARBA00022448"/>
    </source>
</evidence>
<accession>A0ABU6NWI6</accession>
<keyword evidence="7" id="KW-1185">Reference proteome</keyword>
<dbReference type="InterPro" id="IPR027417">
    <property type="entry name" value="P-loop_NTPase"/>
</dbReference>
<evidence type="ECO:0000313" key="6">
    <source>
        <dbReference type="EMBL" id="MED4400757.1"/>
    </source>
</evidence>
<dbReference type="RefSeq" id="WP_066226305.1">
    <property type="nucleotide sequence ID" value="NZ_JARTFS010000005.1"/>
</dbReference>